<dbReference type="InterPro" id="IPR058240">
    <property type="entry name" value="rSAM_sf"/>
</dbReference>
<dbReference type="SFLD" id="SFLDG01082">
    <property type="entry name" value="B12-binding_domain_containing"/>
    <property type="match status" value="1"/>
</dbReference>
<dbReference type="NCBIfam" id="TIGR03994">
    <property type="entry name" value="rSAM_HemZ"/>
    <property type="match status" value="1"/>
</dbReference>
<dbReference type="PROSITE" id="PS51918">
    <property type="entry name" value="RADICAL_SAM"/>
    <property type="match status" value="1"/>
</dbReference>
<dbReference type="InterPro" id="IPR006638">
    <property type="entry name" value="Elp3/MiaA/NifB-like_rSAM"/>
</dbReference>
<dbReference type="SFLD" id="SFLDF00310">
    <property type="entry name" value="oxygen-independent_coproporphy"/>
    <property type="match status" value="1"/>
</dbReference>
<dbReference type="InterPro" id="IPR023995">
    <property type="entry name" value="HemZ"/>
</dbReference>
<dbReference type="Proteomes" id="UP001524473">
    <property type="component" value="Unassembled WGS sequence"/>
</dbReference>
<dbReference type="InterPro" id="IPR023404">
    <property type="entry name" value="rSAM_horseshoe"/>
</dbReference>
<proteinExistence type="predicted"/>
<gene>
    <name evidence="2" type="primary">hemZ</name>
    <name evidence="2" type="ORF">NE695_12730</name>
</gene>
<reference evidence="2 3" key="1">
    <citation type="submission" date="2022-06" db="EMBL/GenBank/DDBJ databases">
        <title>Isolation of gut microbiota from human fecal samples.</title>
        <authorList>
            <person name="Pamer E.G."/>
            <person name="Barat B."/>
            <person name="Waligurski E."/>
            <person name="Medina S."/>
            <person name="Paddock L."/>
            <person name="Mostad J."/>
        </authorList>
    </citation>
    <scope>NUCLEOTIDE SEQUENCE [LARGE SCALE GENOMIC DNA]</scope>
    <source>
        <strain evidence="2 3">DFI.9.73</strain>
    </source>
</reference>
<accession>A0ABT1S1F2</accession>
<evidence type="ECO:0000313" key="2">
    <source>
        <dbReference type="EMBL" id="MCQ4840772.1"/>
    </source>
</evidence>
<dbReference type="SFLD" id="SFLDS00029">
    <property type="entry name" value="Radical_SAM"/>
    <property type="match status" value="1"/>
</dbReference>
<keyword evidence="2" id="KW-0560">Oxidoreductase</keyword>
<feature type="domain" description="Radical SAM core" evidence="1">
    <location>
        <begin position="154"/>
        <end position="394"/>
    </location>
</feature>
<dbReference type="EC" id="1.3.98.3" evidence="2"/>
<evidence type="ECO:0000259" key="1">
    <source>
        <dbReference type="PROSITE" id="PS51918"/>
    </source>
</evidence>
<dbReference type="RefSeq" id="WP_066864760.1">
    <property type="nucleotide sequence ID" value="NZ_CABKVV010000014.1"/>
</dbReference>
<organism evidence="2 3">
    <name type="scientific">Neglectibacter timonensis</name>
    <dbReference type="NCBI Taxonomy" id="1776382"/>
    <lineage>
        <taxon>Bacteria</taxon>
        <taxon>Bacillati</taxon>
        <taxon>Bacillota</taxon>
        <taxon>Clostridia</taxon>
        <taxon>Eubacteriales</taxon>
        <taxon>Oscillospiraceae</taxon>
        <taxon>Neglectibacter</taxon>
    </lineage>
</organism>
<protein>
    <submittedName>
        <fullName evidence="2">Coproporphyrinogen dehydrogenase HemZ</fullName>
        <ecNumber evidence="2">1.3.98.3</ecNumber>
    </submittedName>
</protein>
<dbReference type="InterPro" id="IPR007197">
    <property type="entry name" value="rSAM"/>
</dbReference>
<comment type="caution">
    <text evidence="2">The sequence shown here is derived from an EMBL/GenBank/DDBJ whole genome shotgun (WGS) entry which is preliminary data.</text>
</comment>
<name>A0ABT1S1F2_9FIRM</name>
<dbReference type="SUPFAM" id="SSF102114">
    <property type="entry name" value="Radical SAM enzymes"/>
    <property type="match status" value="1"/>
</dbReference>
<dbReference type="PANTHER" id="PTHR13932">
    <property type="entry name" value="COPROPORPHYRINIGEN III OXIDASE"/>
    <property type="match status" value="1"/>
</dbReference>
<sequence>MQLILSGHSYRYECENLCRLFFPYSPVRVGEAEPEIRAEEPCAFAGIERKGGQYHYTAKVSDGKNTVESSCEREVMEEYSMTNLLYRAFVELTGYQPAWGMLTGIHPVKLLRQYCGELGEERGTEKFRTRCHVSAGKTELALRTLRAQSAAVEALEENDFNLYVSIPFCPTRCAYCSFVSQSVEQAKKLIAPYFELLLLEIEKTAAVTRALGLTLSTVYIGGGTPTTLSAAQLAVLCEKIREQFDFSRCDEFTVEAGRPDTITREKLEALKAGGVTRISINPQSLSDRVLQNIGRKHTAKDVTDAFALADSLAFREINADLIVGLPGDDLLSFQRTLQGVISLGASNITVHSLALKRSARLVSEGGDLSLHRKGEETAAMMDYSISRLTKEGYEPYYLYRQTRMAGNLENTGWAKPGSICRYNIYTMDESSSVIACGAGGVSKLKDPYSDRLERIFNFKYPYEYIARNSEILQRKDGVTALYEQFRQRIH</sequence>
<keyword evidence="3" id="KW-1185">Reference proteome</keyword>
<dbReference type="Pfam" id="PF04055">
    <property type="entry name" value="Radical_SAM"/>
    <property type="match status" value="1"/>
</dbReference>
<dbReference type="GeneID" id="90532691"/>
<evidence type="ECO:0000313" key="3">
    <source>
        <dbReference type="Proteomes" id="UP001524473"/>
    </source>
</evidence>
<dbReference type="InterPro" id="IPR034505">
    <property type="entry name" value="Coproporphyrinogen-III_oxidase"/>
</dbReference>
<dbReference type="PANTHER" id="PTHR13932:SF1">
    <property type="entry name" value="OXYGEN-INDEPENDENT COPROPORPHYRINOGEN-III OXIDASE-LIKE PROTEIN HEMZ"/>
    <property type="match status" value="1"/>
</dbReference>
<dbReference type="SMART" id="SM00729">
    <property type="entry name" value="Elp3"/>
    <property type="match status" value="1"/>
</dbReference>
<dbReference type="SFLD" id="SFLDG01065">
    <property type="entry name" value="anaerobic_coproporphyrinogen-I"/>
    <property type="match status" value="1"/>
</dbReference>
<dbReference type="GO" id="GO:0051989">
    <property type="term" value="F:coproporphyrinogen dehydrogenase activity"/>
    <property type="evidence" value="ECO:0007669"/>
    <property type="project" value="UniProtKB-EC"/>
</dbReference>
<dbReference type="Gene3D" id="3.80.30.20">
    <property type="entry name" value="tm_1862 like domain"/>
    <property type="match status" value="1"/>
</dbReference>
<dbReference type="EMBL" id="JANFZH010000030">
    <property type="protein sequence ID" value="MCQ4840772.1"/>
    <property type="molecule type" value="Genomic_DNA"/>
</dbReference>
<dbReference type="CDD" id="cd01335">
    <property type="entry name" value="Radical_SAM"/>
    <property type="match status" value="1"/>
</dbReference>